<comment type="caution">
    <text evidence="6">The sequence shown here is derived from an EMBL/GenBank/DDBJ whole genome shotgun (WGS) entry which is preliminary data.</text>
</comment>
<comment type="subcellular location">
    <subcellularLocation>
        <location evidence="1">Cell outer membrane</location>
    </subcellularLocation>
</comment>
<dbReference type="SUPFAM" id="SSF49464">
    <property type="entry name" value="Carboxypeptidase regulatory domain-like"/>
    <property type="match status" value="1"/>
</dbReference>
<name>A0A937D6Z5_9FLAO</name>
<dbReference type="InterPro" id="IPR037066">
    <property type="entry name" value="Plug_dom_sf"/>
</dbReference>
<evidence type="ECO:0000256" key="3">
    <source>
        <dbReference type="ARBA" id="ARBA00023237"/>
    </source>
</evidence>
<evidence type="ECO:0000313" key="7">
    <source>
        <dbReference type="Proteomes" id="UP000651057"/>
    </source>
</evidence>
<keyword evidence="3" id="KW-0998">Cell outer membrane</keyword>
<sequence>MKVNYSWHAIAALWLLFCIFSSHAQDIDNKIALIDVISDLEDRFQYKFTFADDTIEGIFVPPPNVEYSFEEVLKFLDLQTNLRYSILANNFVSINKKSSSFVICGVLKDNYTKSFLQGASVQGKKTAVISNSNGEFELEVFADTETIIIGHLGYNTLYRLANSFVVNECSEIFMDVKTETLSEVILSNYIVKGIDKTSDGSFQIDYKNFGILPGLIEADVLQTVQALPGIQSADETVSNINIRGGTHDQNLILWDGIKMYQSGHFFGLISAINPLITRKAKLLKNGTSPEFTDGVSGTMIMNTDTAINDDFRAGIGVNMINTDVFSDIPLGNKSSIQVTARKSIRDIAETPTYSQYSDRISQDSEVEGQNFLTSDIGFDFYDVNLRWNYNVTHKDKLRINFLTINNELVFSENATIDNTLISRQSSLSQNSFAGGVWYQRNWNDKFRSVLQIYETDYILKSINANLQQEQRFLQKNTVSETGLKLKGYYDFNDKITFLNGYQFIETGVSNLNDIDSPVFREKRDRVIRTHSLFSQIHYTPHRSASFNLGVRYNYNDKFNTHIVEPRLSYNQEVFKYFNIEILGEFKHQNTSQIINFQNDFLGIEKRRWVLSNDDDIPVIKSRQISLGLQYNRFGWLVNAEGYYKKVKGITARSQGFQNQYEFVRAIGDYTVKGVDFLLNKRYKNLSTWMSYSYAHNEYLFETFEERKFPNNIEITHSVTLGSSYSFRDFKISAGLNWNSGLPTTRPIPDSPIASNQINYQSSNSSRLDEYLRIDLSATYDFKISKNIQAHTGFSIWNLTDRQNVINNYYRINEQNLPQEVIESSLSITPNATFRVSF</sequence>
<dbReference type="InterPro" id="IPR012910">
    <property type="entry name" value="Plug_dom"/>
</dbReference>
<evidence type="ECO:0000256" key="4">
    <source>
        <dbReference type="SAM" id="SignalP"/>
    </source>
</evidence>
<evidence type="ECO:0000313" key="6">
    <source>
        <dbReference type="EMBL" id="MBL0684969.1"/>
    </source>
</evidence>
<keyword evidence="7" id="KW-1185">Reference proteome</keyword>
<dbReference type="GO" id="GO:0009279">
    <property type="term" value="C:cell outer membrane"/>
    <property type="evidence" value="ECO:0007669"/>
    <property type="project" value="UniProtKB-SubCell"/>
</dbReference>
<dbReference type="InterPro" id="IPR036942">
    <property type="entry name" value="Beta-barrel_TonB_sf"/>
</dbReference>
<feature type="signal peptide" evidence="4">
    <location>
        <begin position="1"/>
        <end position="24"/>
    </location>
</feature>
<evidence type="ECO:0000256" key="2">
    <source>
        <dbReference type="ARBA" id="ARBA00023136"/>
    </source>
</evidence>
<reference evidence="6" key="1">
    <citation type="submission" date="2021-01" db="EMBL/GenBank/DDBJ databases">
        <authorList>
            <person name="Zhong Y.L."/>
        </authorList>
    </citation>
    <scope>NUCLEOTIDE SEQUENCE</scope>
    <source>
        <strain evidence="6">KCTC 23302</strain>
    </source>
</reference>
<protein>
    <submittedName>
        <fullName evidence="6">TonB-dependent receptor</fullName>
    </submittedName>
</protein>
<dbReference type="Proteomes" id="UP000651057">
    <property type="component" value="Unassembled WGS sequence"/>
</dbReference>
<keyword evidence="4" id="KW-0732">Signal</keyword>
<organism evidence="6 7">
    <name type="scientific">Aquimarina mytili</name>
    <dbReference type="NCBI Taxonomy" id="874423"/>
    <lineage>
        <taxon>Bacteria</taxon>
        <taxon>Pseudomonadati</taxon>
        <taxon>Bacteroidota</taxon>
        <taxon>Flavobacteriia</taxon>
        <taxon>Flavobacteriales</taxon>
        <taxon>Flavobacteriaceae</taxon>
        <taxon>Aquimarina</taxon>
    </lineage>
</organism>
<dbReference type="Gene3D" id="2.40.170.20">
    <property type="entry name" value="TonB-dependent receptor, beta-barrel domain"/>
    <property type="match status" value="1"/>
</dbReference>
<dbReference type="SUPFAM" id="SSF56935">
    <property type="entry name" value="Porins"/>
    <property type="match status" value="1"/>
</dbReference>
<keyword evidence="6" id="KW-0675">Receptor</keyword>
<dbReference type="Pfam" id="PF07715">
    <property type="entry name" value="Plug"/>
    <property type="match status" value="1"/>
</dbReference>
<accession>A0A937D6Z5</accession>
<dbReference type="EMBL" id="JAERQJ010000006">
    <property type="protein sequence ID" value="MBL0684969.1"/>
    <property type="molecule type" value="Genomic_DNA"/>
</dbReference>
<dbReference type="Gene3D" id="2.170.130.10">
    <property type="entry name" value="TonB-dependent receptor, plug domain"/>
    <property type="match status" value="1"/>
</dbReference>
<keyword evidence="2" id="KW-0472">Membrane</keyword>
<evidence type="ECO:0000256" key="1">
    <source>
        <dbReference type="ARBA" id="ARBA00004442"/>
    </source>
</evidence>
<dbReference type="InterPro" id="IPR008969">
    <property type="entry name" value="CarboxyPept-like_regulatory"/>
</dbReference>
<feature type="chain" id="PRO_5036851703" evidence="4">
    <location>
        <begin position="25"/>
        <end position="837"/>
    </location>
</feature>
<dbReference type="AlphaFoldDB" id="A0A937D6Z5"/>
<proteinExistence type="predicted"/>
<gene>
    <name evidence="6" type="ORF">JJQ60_15675</name>
</gene>
<evidence type="ECO:0000259" key="5">
    <source>
        <dbReference type="Pfam" id="PF07715"/>
    </source>
</evidence>
<feature type="domain" description="TonB-dependent receptor plug" evidence="5">
    <location>
        <begin position="219"/>
        <end position="292"/>
    </location>
</feature>